<dbReference type="GO" id="GO:0033608">
    <property type="term" value="F:formyl-CoA transferase activity"/>
    <property type="evidence" value="ECO:0007669"/>
    <property type="project" value="UniProtKB-EC"/>
</dbReference>
<keyword evidence="1" id="KW-0808">Transferase</keyword>
<dbReference type="AlphaFoldDB" id="A0A1U9YWW6"/>
<dbReference type="Proteomes" id="UP000191135">
    <property type="component" value="Chromosome"/>
</dbReference>
<dbReference type="eggNOG" id="COG1804">
    <property type="taxonomic scope" value="Bacteria"/>
</dbReference>
<dbReference type="InterPro" id="IPR044855">
    <property type="entry name" value="CoA-Trfase_III_dom3_sf"/>
</dbReference>
<dbReference type="InterPro" id="IPR023606">
    <property type="entry name" value="CoA-Trfase_III_dom_1_sf"/>
</dbReference>
<dbReference type="EMBL" id="CP020330">
    <property type="protein sequence ID" value="AQZ49929.1"/>
    <property type="molecule type" value="Genomic_DNA"/>
</dbReference>
<organism evidence="1 2">
    <name type="scientific">Martelella mediterranea DSM 17316</name>
    <dbReference type="NCBI Taxonomy" id="1122214"/>
    <lineage>
        <taxon>Bacteria</taxon>
        <taxon>Pseudomonadati</taxon>
        <taxon>Pseudomonadota</taxon>
        <taxon>Alphaproteobacteria</taxon>
        <taxon>Hyphomicrobiales</taxon>
        <taxon>Aurantimonadaceae</taxon>
        <taxon>Martelella</taxon>
    </lineage>
</organism>
<dbReference type="Gene3D" id="3.40.50.10540">
    <property type="entry name" value="Crotonobetainyl-coa:carnitine coa-transferase, domain 1"/>
    <property type="match status" value="1"/>
</dbReference>
<evidence type="ECO:0000313" key="1">
    <source>
        <dbReference type="EMBL" id="AQZ49929.1"/>
    </source>
</evidence>
<dbReference type="KEGG" id="mmed:Mame_00546"/>
<keyword evidence="2" id="KW-1185">Reference proteome</keyword>
<sequence>MESGVLTGKKVLELGSMIAAPFATHILQQLGATVIKIEPPAGETTRKLVRGGPSGSYLAFNRGKKSLCLDLQSDQGREVFNRLVADCDIILHNLSPSAARKLGATYQDCIRLNPDIIFCHIKGYGEGPLAEEVASNPIAEAATGVMFSNRVDGRPSRLGPSYHDQFAGCYAVIAVLSALLSDDPAKRNIELGLYETGLHIAARDLLGVQLKSQLLGRPETEPSAEFSIPGYGAYETRDGRWVYLVMLTDDHWRKFCAAAGIAPDPALAGLRDRRRERPRVEKLVADAVAAHDFEALTAKLARHGVGFTEILSTDRVLDAPQAMAGDKLSEFGFGDYDFTTPDFPLPSLLRTEGRADAPPLLGEDTSEILRKLGYEEDTVQAMIAAGAALEANREQPLWSRPKAQAEKGGSE</sequence>
<accession>A0A1U9YWW6</accession>
<gene>
    <name evidence="1" type="primary">frc_4</name>
    <name evidence="1" type="ORF">Mame_00546</name>
</gene>
<dbReference type="OrthoDB" id="9806585at2"/>
<dbReference type="EC" id="2.8.3.16" evidence="1"/>
<dbReference type="PANTHER" id="PTHR48228">
    <property type="entry name" value="SUCCINYL-COA--D-CITRAMALATE COA-TRANSFERASE"/>
    <property type="match status" value="1"/>
</dbReference>
<dbReference type="RefSeq" id="WP_018066254.1">
    <property type="nucleotide sequence ID" value="NZ_AQWH01000021.1"/>
</dbReference>
<name>A0A1U9YWW6_9HYPH</name>
<dbReference type="STRING" id="1122214.Mame_00546"/>
<evidence type="ECO:0000313" key="2">
    <source>
        <dbReference type="Proteomes" id="UP000191135"/>
    </source>
</evidence>
<dbReference type="SUPFAM" id="SSF89796">
    <property type="entry name" value="CoA-transferase family III (CaiB/BaiF)"/>
    <property type="match status" value="1"/>
</dbReference>
<dbReference type="Gene3D" id="3.30.1540.10">
    <property type="entry name" value="formyl-coa transferase, domain 3"/>
    <property type="match status" value="1"/>
</dbReference>
<proteinExistence type="predicted"/>
<protein>
    <submittedName>
        <fullName evidence="1">Formyl-coenzyme A transferase</fullName>
        <ecNumber evidence="1">2.8.3.16</ecNumber>
    </submittedName>
</protein>
<dbReference type="Pfam" id="PF02515">
    <property type="entry name" value="CoA_transf_3"/>
    <property type="match status" value="1"/>
</dbReference>
<dbReference type="PANTHER" id="PTHR48228:SF5">
    <property type="entry name" value="ALPHA-METHYLACYL-COA RACEMASE"/>
    <property type="match status" value="1"/>
</dbReference>
<dbReference type="InterPro" id="IPR050509">
    <property type="entry name" value="CoA-transferase_III"/>
</dbReference>
<reference evidence="1 2" key="1">
    <citation type="submission" date="2017-03" db="EMBL/GenBank/DDBJ databases">
        <title>Foreign affairs: Plasmid Transfer between Roseobacters and Rhizobia.</title>
        <authorList>
            <person name="Bartling P."/>
            <person name="Bunk B."/>
            <person name="Overmann J."/>
            <person name="Brinkmann H."/>
            <person name="Petersen J."/>
        </authorList>
    </citation>
    <scope>NUCLEOTIDE SEQUENCE [LARGE SCALE GENOMIC DNA]</scope>
    <source>
        <strain evidence="1 2">MACL11</strain>
    </source>
</reference>
<dbReference type="InterPro" id="IPR003673">
    <property type="entry name" value="CoA-Trfase_fam_III"/>
</dbReference>